<dbReference type="eggNOG" id="KOG0575">
    <property type="taxonomic scope" value="Eukaryota"/>
</dbReference>
<feature type="region of interest" description="Disordered" evidence="6">
    <location>
        <begin position="527"/>
        <end position="550"/>
    </location>
</feature>
<dbReference type="PROSITE" id="PS00108">
    <property type="entry name" value="PROTEIN_KINASE_ST"/>
    <property type="match status" value="1"/>
</dbReference>
<feature type="compositionally biased region" description="Low complexity" evidence="6">
    <location>
        <begin position="1059"/>
        <end position="1075"/>
    </location>
</feature>
<dbReference type="SUPFAM" id="SSF56112">
    <property type="entry name" value="Protein kinase-like (PK-like)"/>
    <property type="match status" value="1"/>
</dbReference>
<feature type="region of interest" description="Disordered" evidence="6">
    <location>
        <begin position="77"/>
        <end position="157"/>
    </location>
</feature>
<dbReference type="InterPro" id="IPR011009">
    <property type="entry name" value="Kinase-like_dom_sf"/>
</dbReference>
<dbReference type="PROSITE" id="PS50011">
    <property type="entry name" value="PROTEIN_KINASE_DOM"/>
    <property type="match status" value="1"/>
</dbReference>
<keyword evidence="4" id="KW-0418">Kinase</keyword>
<feature type="compositionally biased region" description="Low complexity" evidence="6">
    <location>
        <begin position="527"/>
        <end position="542"/>
    </location>
</feature>
<evidence type="ECO:0000313" key="9">
    <source>
        <dbReference type="Proteomes" id="UP000198341"/>
    </source>
</evidence>
<dbReference type="EMBL" id="FO082261">
    <property type="protein sequence ID" value="CCO20732.1"/>
    <property type="molecule type" value="Genomic_DNA"/>
</dbReference>
<dbReference type="Gene3D" id="3.30.200.20">
    <property type="entry name" value="Phosphorylase Kinase, domain 1"/>
    <property type="match status" value="1"/>
</dbReference>
<dbReference type="PANTHER" id="PTHR24345:SF0">
    <property type="entry name" value="CELL CYCLE SERINE_THREONINE-PROTEIN KINASE CDC5_MSD2"/>
    <property type="match status" value="1"/>
</dbReference>
<evidence type="ECO:0000256" key="4">
    <source>
        <dbReference type="ARBA" id="ARBA00022777"/>
    </source>
</evidence>
<dbReference type="Gene3D" id="3.30.1120.30">
    <property type="entry name" value="POLO box domain"/>
    <property type="match status" value="1"/>
</dbReference>
<dbReference type="OrthoDB" id="408964at2759"/>
<dbReference type="GO" id="GO:0004674">
    <property type="term" value="F:protein serine/threonine kinase activity"/>
    <property type="evidence" value="ECO:0007669"/>
    <property type="project" value="UniProtKB-KW"/>
</dbReference>
<dbReference type="RefSeq" id="XP_007508241.1">
    <property type="nucleotide sequence ID" value="XM_007508179.1"/>
</dbReference>
<feature type="compositionally biased region" description="Acidic residues" evidence="6">
    <location>
        <begin position="906"/>
        <end position="916"/>
    </location>
</feature>
<dbReference type="Pfam" id="PF00069">
    <property type="entry name" value="Pkinase"/>
    <property type="match status" value="2"/>
</dbReference>
<dbReference type="GO" id="GO:0005634">
    <property type="term" value="C:nucleus"/>
    <property type="evidence" value="ECO:0007669"/>
    <property type="project" value="TreeGrafter"/>
</dbReference>
<dbReference type="InterPro" id="IPR000719">
    <property type="entry name" value="Prot_kinase_dom"/>
</dbReference>
<protein>
    <recommendedName>
        <fullName evidence="7">Protein kinase domain-containing protein</fullName>
    </recommendedName>
</protein>
<gene>
    <name evidence="8" type="ordered locus">Bathy18g00680</name>
</gene>
<dbReference type="GO" id="GO:0005524">
    <property type="term" value="F:ATP binding"/>
    <property type="evidence" value="ECO:0007669"/>
    <property type="project" value="UniProtKB-KW"/>
</dbReference>
<name>K8ER51_9CHLO</name>
<dbReference type="GeneID" id="19010763"/>
<keyword evidence="2" id="KW-0808">Transferase</keyword>
<feature type="compositionally biased region" description="Basic and acidic residues" evidence="6">
    <location>
        <begin position="88"/>
        <end position="110"/>
    </location>
</feature>
<dbReference type="Gene3D" id="1.10.510.10">
    <property type="entry name" value="Transferase(Phosphotransferase) domain 1"/>
    <property type="match status" value="1"/>
</dbReference>
<feature type="compositionally biased region" description="Polar residues" evidence="6">
    <location>
        <begin position="646"/>
        <end position="659"/>
    </location>
</feature>
<dbReference type="SMART" id="SM00220">
    <property type="entry name" value="S_TKc"/>
    <property type="match status" value="1"/>
</dbReference>
<dbReference type="AlphaFoldDB" id="K8ER51"/>
<feature type="region of interest" description="Disordered" evidence="6">
    <location>
        <begin position="901"/>
        <end position="930"/>
    </location>
</feature>
<feature type="compositionally biased region" description="Basic and acidic residues" evidence="6">
    <location>
        <begin position="119"/>
        <end position="151"/>
    </location>
</feature>
<sequence>MRAQKSTSEEGSSRTNAFSQEVYYYLIIREYFQKKSVRCVGLDTKKNRGITLRTISRRYLFSENEFARILMLFRSRGGGGVGGSSEETGERQRNREQMRSPLADRNERNVTGHFISKTTGKEEGAMKDESEKERREREFAGVKKKQNEGKKTTSKTTTASVSVCPDIIREYRETTSTRSLTENEIQINSRDELNLGEEEEALKTKISTSTRTKNSYKKMKLLGKGGFAIVYSVKDLNKKPSDDGVVESQSSYNYYAAKVVSKKNLERQKQKDKMLAEIRIHRASEHEFIVKFKKCFEDEMNVYILMEKCSDRTLADVIKYRGAITETETSAYVWEISQAMQYLHEKLVVHRDLKLGNVFLTDYGLKEASAMADESERVLRRFQTGEERLKAFERMERSFLLESGSSSSSNHHHSRQPRIKIGDFGLAVQLAHKREKKFTVCGTPNYIAPEVLAGSQGPGHNSASDIWSLGVIIYALLCGEPPFQTESVEATYNRIRKTDFGFPDDRQCLKVLSSEHLLMNVTTTTAKKNNNNINSDENNKNSTKNENVPNLPKYRFPISATSRDLVKRCLLAEAEKRLTGVEILEHPFFDVVWAAANNHQTAIETKTIETTRMTEYDNRNRNIIIADAMTTSSTTPRRAASVPPLVSSSNKAHQNQSPMHSALESISGLRQMEAETKHALQQHQHALNGQKSWTRRTRSATMDGSTTTTTERENIESARVALAQISVNAGNGGAQTATTSPPITMTSFARTNDQIRSSGLSTSSSANNNNDNYHMPLSARIKVKHFTNQTEQWGLGYALTDNSFGAIFNDESRAVLTKCGKCVFYWPNNVSATSSAHHSSSAEKRISPRKKFSSKMCIAVPLRHAQNGNAGDDHFNRDLAKKTAILLRFKEILLRKEEEFSRGCNDENENENENENDTTTTTTTEKRKKVEKENLQLDPHDPNYYYDKNPLFDISKSISLLLDRGAMINYWRTGRSNATTFTFNDGSFQTLFGDANSTSVFCCDDYSHQHHSSNTNLRGDAYYGGVLLGGGQGVTKRRLAVCEQRKIVLKNLSKVPVSNTSRLSSVSNSPASPSPLGKMKTSSGVSSSSATIRAKVLDAREILSKSARSDTNLEKCVRYCHESGTRLEMQNNNNYNNV</sequence>
<dbReference type="Proteomes" id="UP000198341">
    <property type="component" value="Chromosome 18"/>
</dbReference>
<feature type="compositionally biased region" description="Polar residues" evidence="6">
    <location>
        <begin position="679"/>
        <end position="692"/>
    </location>
</feature>
<feature type="region of interest" description="Disordered" evidence="6">
    <location>
        <begin position="632"/>
        <end position="663"/>
    </location>
</feature>
<feature type="domain" description="Protein kinase" evidence="7">
    <location>
        <begin position="216"/>
        <end position="589"/>
    </location>
</feature>
<accession>K8ER51</accession>
<keyword evidence="1" id="KW-0723">Serine/threonine-protein kinase</keyword>
<proteinExistence type="predicted"/>
<evidence type="ECO:0000256" key="6">
    <source>
        <dbReference type="SAM" id="MobiDB-lite"/>
    </source>
</evidence>
<keyword evidence="3" id="KW-0547">Nucleotide-binding</keyword>
<dbReference type="InterPro" id="IPR008271">
    <property type="entry name" value="Ser/Thr_kinase_AS"/>
</dbReference>
<dbReference type="STRING" id="41875.K8ER51"/>
<dbReference type="KEGG" id="bpg:Bathy18g00680"/>
<evidence type="ECO:0000259" key="7">
    <source>
        <dbReference type="PROSITE" id="PS50011"/>
    </source>
</evidence>
<keyword evidence="9" id="KW-1185">Reference proteome</keyword>
<keyword evidence="5" id="KW-0067">ATP-binding</keyword>
<dbReference type="InterPro" id="IPR000959">
    <property type="entry name" value="POLO_box_dom"/>
</dbReference>
<organism evidence="8 9">
    <name type="scientific">Bathycoccus prasinos</name>
    <dbReference type="NCBI Taxonomy" id="41875"/>
    <lineage>
        <taxon>Eukaryota</taxon>
        <taxon>Viridiplantae</taxon>
        <taxon>Chlorophyta</taxon>
        <taxon>Mamiellophyceae</taxon>
        <taxon>Mamiellales</taxon>
        <taxon>Bathycoccaceae</taxon>
        <taxon>Bathycoccus</taxon>
    </lineage>
</organism>
<dbReference type="SUPFAM" id="SSF82615">
    <property type="entry name" value="Polo-box domain"/>
    <property type="match status" value="1"/>
</dbReference>
<dbReference type="InterPro" id="IPR036947">
    <property type="entry name" value="POLO_box_dom_sf"/>
</dbReference>
<dbReference type="PANTHER" id="PTHR24345">
    <property type="entry name" value="SERINE/THREONINE-PROTEIN KINASE PLK"/>
    <property type="match status" value="1"/>
</dbReference>
<evidence type="ECO:0000256" key="3">
    <source>
        <dbReference type="ARBA" id="ARBA00022741"/>
    </source>
</evidence>
<dbReference type="Pfam" id="PF00659">
    <property type="entry name" value="POLO_box"/>
    <property type="match status" value="1"/>
</dbReference>
<reference evidence="8 9" key="1">
    <citation type="submission" date="2011-10" db="EMBL/GenBank/DDBJ databases">
        <authorList>
            <person name="Genoscope - CEA"/>
        </authorList>
    </citation>
    <scope>NUCLEOTIDE SEQUENCE [LARGE SCALE GENOMIC DNA]</scope>
    <source>
        <strain evidence="8 9">RCC 1105</strain>
    </source>
</reference>
<feature type="region of interest" description="Disordered" evidence="6">
    <location>
        <begin position="1059"/>
        <end position="1085"/>
    </location>
</feature>
<evidence type="ECO:0000256" key="1">
    <source>
        <dbReference type="ARBA" id="ARBA00022527"/>
    </source>
</evidence>
<evidence type="ECO:0000256" key="5">
    <source>
        <dbReference type="ARBA" id="ARBA00022840"/>
    </source>
</evidence>
<feature type="region of interest" description="Disordered" evidence="6">
    <location>
        <begin position="676"/>
        <end position="713"/>
    </location>
</feature>
<evidence type="ECO:0000256" key="2">
    <source>
        <dbReference type="ARBA" id="ARBA00022679"/>
    </source>
</evidence>
<evidence type="ECO:0000313" key="8">
    <source>
        <dbReference type="EMBL" id="CCO20732.1"/>
    </source>
</evidence>